<comment type="similarity">
    <text evidence="1">Belongs to the aldehyde dehydrogenase family.</text>
</comment>
<keyword evidence="2" id="KW-0560">Oxidoreductase</keyword>
<dbReference type="InterPro" id="IPR016162">
    <property type="entry name" value="Ald_DH_N"/>
</dbReference>
<dbReference type="Gene3D" id="3.40.605.10">
    <property type="entry name" value="Aldehyde Dehydrogenase, Chain A, domain 1"/>
    <property type="match status" value="1"/>
</dbReference>
<comment type="caution">
    <text evidence="4">The sequence shown here is derived from an EMBL/GenBank/DDBJ whole genome shotgun (WGS) entry which is preliminary data.</text>
</comment>
<dbReference type="PANTHER" id="PTHR11699">
    <property type="entry name" value="ALDEHYDE DEHYDROGENASE-RELATED"/>
    <property type="match status" value="1"/>
</dbReference>
<dbReference type="Proteomes" id="UP000321261">
    <property type="component" value="Unassembled WGS sequence"/>
</dbReference>
<dbReference type="Pfam" id="PF00171">
    <property type="entry name" value="Aldedh"/>
    <property type="match status" value="1"/>
</dbReference>
<dbReference type="SUPFAM" id="SSF53720">
    <property type="entry name" value="ALDH-like"/>
    <property type="match status" value="1"/>
</dbReference>
<organism evidence="4 5">
    <name type="scientific">Pseudonocardia hierapolitana</name>
    <dbReference type="NCBI Taxonomy" id="1128676"/>
    <lineage>
        <taxon>Bacteria</taxon>
        <taxon>Bacillati</taxon>
        <taxon>Actinomycetota</taxon>
        <taxon>Actinomycetes</taxon>
        <taxon>Pseudonocardiales</taxon>
        <taxon>Pseudonocardiaceae</taxon>
        <taxon>Pseudonocardia</taxon>
    </lineage>
</organism>
<protein>
    <submittedName>
        <fullName evidence="4">Acyl-CoA reductase-like NAD-dependent aldehyde dehydrogenase</fullName>
    </submittedName>
</protein>
<dbReference type="EMBL" id="VIWU01000001">
    <property type="protein sequence ID" value="TWF74965.1"/>
    <property type="molecule type" value="Genomic_DNA"/>
</dbReference>
<dbReference type="Gene3D" id="3.40.309.10">
    <property type="entry name" value="Aldehyde Dehydrogenase, Chain A, domain 2"/>
    <property type="match status" value="1"/>
</dbReference>
<feature type="domain" description="Aldehyde dehydrogenase" evidence="3">
    <location>
        <begin position="30"/>
        <end position="481"/>
    </location>
</feature>
<evidence type="ECO:0000313" key="4">
    <source>
        <dbReference type="EMBL" id="TWF74965.1"/>
    </source>
</evidence>
<evidence type="ECO:0000313" key="5">
    <source>
        <dbReference type="Proteomes" id="UP000321261"/>
    </source>
</evidence>
<accession>A0A561SJD1</accession>
<dbReference type="GO" id="GO:0016620">
    <property type="term" value="F:oxidoreductase activity, acting on the aldehyde or oxo group of donors, NAD or NADP as acceptor"/>
    <property type="evidence" value="ECO:0007669"/>
    <property type="project" value="InterPro"/>
</dbReference>
<dbReference type="InterPro" id="IPR015590">
    <property type="entry name" value="Aldehyde_DH_dom"/>
</dbReference>
<evidence type="ECO:0000259" key="3">
    <source>
        <dbReference type="Pfam" id="PF00171"/>
    </source>
</evidence>
<dbReference type="FunFam" id="3.40.605.10:FF:000007">
    <property type="entry name" value="NAD/NADP-dependent betaine aldehyde dehydrogenase"/>
    <property type="match status" value="1"/>
</dbReference>
<dbReference type="InterPro" id="IPR016163">
    <property type="entry name" value="Ald_DH_C"/>
</dbReference>
<keyword evidence="5" id="KW-1185">Reference proteome</keyword>
<dbReference type="InterPro" id="IPR016161">
    <property type="entry name" value="Ald_DH/histidinol_DH"/>
</dbReference>
<evidence type="ECO:0000256" key="1">
    <source>
        <dbReference type="ARBA" id="ARBA00009986"/>
    </source>
</evidence>
<gene>
    <name evidence="4" type="ORF">FHX44_11849</name>
</gene>
<reference evidence="4 5" key="1">
    <citation type="submission" date="2019-06" db="EMBL/GenBank/DDBJ databases">
        <title>Sequencing the genomes of 1000 actinobacteria strains.</title>
        <authorList>
            <person name="Klenk H.-P."/>
        </authorList>
    </citation>
    <scope>NUCLEOTIDE SEQUENCE [LARGE SCALE GENOMIC DNA]</scope>
    <source>
        <strain evidence="4 5">DSM 45671</strain>
    </source>
</reference>
<name>A0A561SJD1_9PSEU</name>
<sequence>MMTTSTSVRRYEHHIEGHALASGPHLIRDDPATGQPVAEFAAGSAREVDLAVAAARRAFDHGPWPRMSAGERAAVLRRFAAAVEAEVPHLAALDRSEAGKPIRYARADIRAGAAHIATAASLVETLRGDSWTDVDRDLLAYSAHEPAGVAALIIPWNFPAGILCQKLPYALALGCTVVVKPSELTSGSALEIARIAEGAGVPAGVVNVVTGLGSEVGAPLAAHPAVDVVSFTGSTASGRAVAAAAGSSLTRVGLELGGKGANIVLADADLDQAAEAAVFAAFFNSGQCCVAGPRILVQAAIANRFTEAVVARTDTLVTGDPAAERTDLGPLIHENHLAKVLGYLEAGHEAGARVLRGGDRLDGELRRGSFLAPTVLDRVTPDSPVFREEIFGPVVSLTTVADADEAVRMANATSYGLAHTVWTSDVSTALAVSRELRSGTVWVNTHLDGSTHIPFGGVKASGFGREAGREGLLEFSSLKTVQIRSARRSYGFGTR</sequence>
<dbReference type="FunFam" id="3.40.309.10:FF:000012">
    <property type="entry name" value="Betaine aldehyde dehydrogenase"/>
    <property type="match status" value="1"/>
</dbReference>
<proteinExistence type="inferred from homology"/>
<dbReference type="AlphaFoldDB" id="A0A561SJD1"/>
<evidence type="ECO:0000256" key="2">
    <source>
        <dbReference type="ARBA" id="ARBA00023002"/>
    </source>
</evidence>